<accession>A0ABQ6JIR0</accession>
<protein>
    <recommendedName>
        <fullName evidence="3">DUF1905 domain-containing protein</fullName>
    </recommendedName>
</protein>
<dbReference type="Gene3D" id="2.40.30.100">
    <property type="entry name" value="AF2212/PG0164-like"/>
    <property type="match status" value="1"/>
</dbReference>
<dbReference type="SUPFAM" id="SSF141694">
    <property type="entry name" value="AF2212/PG0164-like"/>
    <property type="match status" value="1"/>
</dbReference>
<sequence length="79" mass="8855">MIPVAVRLGRTTWTTSLWPRAGGYVVPLKDAARRAEQIDLGDVVALQARRRRAAALTHRCLRHLEVPVRQREAASTREG</sequence>
<dbReference type="InterPro" id="IPR037079">
    <property type="entry name" value="AF2212/PG0164-like_sf"/>
</dbReference>
<proteinExistence type="predicted"/>
<comment type="caution">
    <text evidence="1">The sequence shown here is derived from an EMBL/GenBank/DDBJ whole genome shotgun (WGS) entry which is preliminary data.</text>
</comment>
<name>A0ABQ6JIR0_9ACTN</name>
<evidence type="ECO:0000313" key="1">
    <source>
        <dbReference type="EMBL" id="GMA87234.1"/>
    </source>
</evidence>
<dbReference type="Pfam" id="PF08922">
    <property type="entry name" value="DUF1905"/>
    <property type="match status" value="1"/>
</dbReference>
<dbReference type="InterPro" id="IPR015018">
    <property type="entry name" value="DUF1905"/>
</dbReference>
<evidence type="ECO:0000313" key="2">
    <source>
        <dbReference type="Proteomes" id="UP001157017"/>
    </source>
</evidence>
<evidence type="ECO:0008006" key="3">
    <source>
        <dbReference type="Google" id="ProtNLM"/>
    </source>
</evidence>
<gene>
    <name evidence="1" type="ORF">GCM10025868_24840</name>
</gene>
<organism evidence="1 2">
    <name type="scientific">Angustibacter aerolatus</name>
    <dbReference type="NCBI Taxonomy" id="1162965"/>
    <lineage>
        <taxon>Bacteria</taxon>
        <taxon>Bacillati</taxon>
        <taxon>Actinomycetota</taxon>
        <taxon>Actinomycetes</taxon>
        <taxon>Kineosporiales</taxon>
        <taxon>Kineosporiaceae</taxon>
    </lineage>
</organism>
<keyword evidence="2" id="KW-1185">Reference proteome</keyword>
<dbReference type="Proteomes" id="UP001157017">
    <property type="component" value="Unassembled WGS sequence"/>
</dbReference>
<reference evidence="2" key="1">
    <citation type="journal article" date="2019" name="Int. J. Syst. Evol. Microbiol.">
        <title>The Global Catalogue of Microorganisms (GCM) 10K type strain sequencing project: providing services to taxonomists for standard genome sequencing and annotation.</title>
        <authorList>
            <consortium name="The Broad Institute Genomics Platform"/>
            <consortium name="The Broad Institute Genome Sequencing Center for Infectious Disease"/>
            <person name="Wu L."/>
            <person name="Ma J."/>
        </authorList>
    </citation>
    <scope>NUCLEOTIDE SEQUENCE [LARGE SCALE GENOMIC DNA]</scope>
    <source>
        <strain evidence="2">NBRC 108730</strain>
    </source>
</reference>
<dbReference type="EMBL" id="BSUZ01000001">
    <property type="protein sequence ID" value="GMA87234.1"/>
    <property type="molecule type" value="Genomic_DNA"/>
</dbReference>